<dbReference type="WBParaSite" id="maker-PairedContig_1128-snap-gene-0.15-mRNA-1">
    <property type="protein sequence ID" value="maker-PairedContig_1128-snap-gene-0.15-mRNA-1"/>
    <property type="gene ID" value="maker-PairedContig_1128-snap-gene-0.15"/>
</dbReference>
<evidence type="ECO:0000313" key="2">
    <source>
        <dbReference type="WBParaSite" id="maker-PairedContig_1128-snap-gene-0.15-mRNA-1"/>
    </source>
</evidence>
<accession>A0A1I8E9D9</accession>
<protein>
    <submittedName>
        <fullName evidence="2">Uncharacterized protein</fullName>
    </submittedName>
</protein>
<name>A0A1I8E9D9_WUCBA</name>
<sequence>MCLVREEKEKIEKERETKSISSICWEQSWTGSSCGNNKQPKCHIQHTLNTHPDPTTITPPHDQRVKEVGGVSTDRKATCSETLMREVRCSLARGIILWVFSTLFRILSNFVSQKETASL</sequence>
<feature type="compositionally biased region" description="Low complexity" evidence="1">
    <location>
        <begin position="50"/>
        <end position="60"/>
    </location>
</feature>
<feature type="compositionally biased region" description="Basic and acidic residues" evidence="1">
    <location>
        <begin position="61"/>
        <end position="71"/>
    </location>
</feature>
<dbReference type="AlphaFoldDB" id="A0A1I8E9D9"/>
<evidence type="ECO:0000256" key="1">
    <source>
        <dbReference type="SAM" id="MobiDB-lite"/>
    </source>
</evidence>
<reference evidence="2" key="1">
    <citation type="submission" date="2016-11" db="UniProtKB">
        <authorList>
            <consortium name="WormBaseParasite"/>
        </authorList>
    </citation>
    <scope>IDENTIFICATION</scope>
    <source>
        <strain evidence="2">pt0022</strain>
    </source>
</reference>
<proteinExistence type="predicted"/>
<organism evidence="2">
    <name type="scientific">Wuchereria bancrofti</name>
    <dbReference type="NCBI Taxonomy" id="6293"/>
    <lineage>
        <taxon>Eukaryota</taxon>
        <taxon>Metazoa</taxon>
        <taxon>Ecdysozoa</taxon>
        <taxon>Nematoda</taxon>
        <taxon>Chromadorea</taxon>
        <taxon>Rhabditida</taxon>
        <taxon>Spirurina</taxon>
        <taxon>Spiruromorpha</taxon>
        <taxon>Filarioidea</taxon>
        <taxon>Onchocercidae</taxon>
        <taxon>Wuchereria</taxon>
    </lineage>
</organism>
<feature type="region of interest" description="Disordered" evidence="1">
    <location>
        <begin position="49"/>
        <end position="71"/>
    </location>
</feature>